<comment type="subcellular location">
    <subcellularLocation>
        <location evidence="1">Membrane</location>
        <topology evidence="1">Single-pass membrane protein</topology>
    </subcellularLocation>
</comment>
<keyword evidence="3 5" id="KW-1133">Transmembrane helix</keyword>
<evidence type="ECO:0000259" key="7">
    <source>
        <dbReference type="Pfam" id="PF25963"/>
    </source>
</evidence>
<dbReference type="Pfam" id="PF25917">
    <property type="entry name" value="BSH_RND"/>
    <property type="match status" value="1"/>
</dbReference>
<dbReference type="OrthoDB" id="9811754at2"/>
<dbReference type="Proteomes" id="UP000198748">
    <property type="component" value="Unassembled WGS sequence"/>
</dbReference>
<dbReference type="STRING" id="659014.SAMN04487996_101262"/>
<keyword evidence="2 5" id="KW-0812">Transmembrane</keyword>
<evidence type="ECO:0000259" key="6">
    <source>
        <dbReference type="Pfam" id="PF25917"/>
    </source>
</evidence>
<dbReference type="Gene3D" id="2.40.30.170">
    <property type="match status" value="1"/>
</dbReference>
<feature type="domain" description="p-hydroxybenzoic acid efflux pump subunit AaeA-like beta-barrel" evidence="7">
    <location>
        <begin position="256"/>
        <end position="344"/>
    </location>
</feature>
<dbReference type="Gene3D" id="1.10.287.470">
    <property type="entry name" value="Helix hairpin bin"/>
    <property type="match status" value="1"/>
</dbReference>
<evidence type="ECO:0000313" key="8">
    <source>
        <dbReference type="EMBL" id="SDD53702.1"/>
    </source>
</evidence>
<dbReference type="InterPro" id="IPR050739">
    <property type="entry name" value="MFP"/>
</dbReference>
<dbReference type="Pfam" id="PF25963">
    <property type="entry name" value="Beta-barrel_AAEA"/>
    <property type="match status" value="1"/>
</dbReference>
<evidence type="ECO:0000256" key="5">
    <source>
        <dbReference type="SAM" id="Phobius"/>
    </source>
</evidence>
<evidence type="ECO:0000256" key="2">
    <source>
        <dbReference type="ARBA" id="ARBA00022692"/>
    </source>
</evidence>
<name>A0A1G6VJA5_9BACT</name>
<protein>
    <submittedName>
        <fullName evidence="8">Membrane fusion protein, multidrug efflux system</fullName>
    </submittedName>
</protein>
<evidence type="ECO:0000256" key="3">
    <source>
        <dbReference type="ARBA" id="ARBA00022989"/>
    </source>
</evidence>
<gene>
    <name evidence="8" type="ORF">SAMN04487996_101262</name>
</gene>
<evidence type="ECO:0000256" key="1">
    <source>
        <dbReference type="ARBA" id="ARBA00004167"/>
    </source>
</evidence>
<evidence type="ECO:0000256" key="4">
    <source>
        <dbReference type="ARBA" id="ARBA00023136"/>
    </source>
</evidence>
<accession>A0A1G6VJA5</accession>
<feature type="domain" description="Multidrug resistance protein MdtA-like barrel-sandwich hybrid" evidence="6">
    <location>
        <begin position="56"/>
        <end position="248"/>
    </location>
</feature>
<keyword evidence="4 5" id="KW-0472">Membrane</keyword>
<dbReference type="InterPro" id="IPR058625">
    <property type="entry name" value="MdtA-like_BSH"/>
</dbReference>
<dbReference type="InterPro" id="IPR058634">
    <property type="entry name" value="AaeA-lik-b-barrel"/>
</dbReference>
<dbReference type="GO" id="GO:0016020">
    <property type="term" value="C:membrane"/>
    <property type="evidence" value="ECO:0007669"/>
    <property type="project" value="UniProtKB-SubCell"/>
</dbReference>
<feature type="transmembrane region" description="Helical" evidence="5">
    <location>
        <begin position="12"/>
        <end position="31"/>
    </location>
</feature>
<dbReference type="EMBL" id="FNAN01000001">
    <property type="protein sequence ID" value="SDD53702.1"/>
    <property type="molecule type" value="Genomic_DNA"/>
</dbReference>
<dbReference type="PANTHER" id="PTHR30386:SF26">
    <property type="entry name" value="TRANSPORT PROTEIN COMB"/>
    <property type="match status" value="1"/>
</dbReference>
<reference evidence="9" key="1">
    <citation type="submission" date="2016-10" db="EMBL/GenBank/DDBJ databases">
        <authorList>
            <person name="Varghese N."/>
            <person name="Submissions S."/>
        </authorList>
    </citation>
    <scope>NUCLEOTIDE SEQUENCE [LARGE SCALE GENOMIC DNA]</scope>
    <source>
        <strain evidence="9">DSM 25329</strain>
    </source>
</reference>
<dbReference type="PANTHER" id="PTHR30386">
    <property type="entry name" value="MEMBRANE FUSION SUBUNIT OF EMRAB-TOLC MULTIDRUG EFFLUX PUMP"/>
    <property type="match status" value="1"/>
</dbReference>
<organism evidence="8 9">
    <name type="scientific">Dyadobacter soli</name>
    <dbReference type="NCBI Taxonomy" id="659014"/>
    <lineage>
        <taxon>Bacteria</taxon>
        <taxon>Pseudomonadati</taxon>
        <taxon>Bacteroidota</taxon>
        <taxon>Cytophagia</taxon>
        <taxon>Cytophagales</taxon>
        <taxon>Spirosomataceae</taxon>
        <taxon>Dyadobacter</taxon>
    </lineage>
</organism>
<dbReference type="AlphaFoldDB" id="A0A1G6VJA5"/>
<sequence length="350" mass="38761">METAVKKKKSIINLTITAVTLVFITGTLYYLSKYFFKQSQSEETNDAQVEAYVNPVSARVGGYIAKIRFEENAIVNRGDTLIVLDDREYRIRVAEAEAALEDSRAQLVVLHASIRASRTATTVNEDQILSAKARLWQQEQDMKRFRNLLQEEAVTGQEFEQVKARYDVASNDYNASQHTLTTSFSRIKELEAREALLLADIKRKTAQLDFARVNLSYTVVTAPFTGRLGRRTIHEGLQIQPGQPLVSIINEGNKWVTANYKETQVAGMQPGQAVSIALDALPGKTYHGVIESISGATGSKFTLLPPDNSTGNFVKITQRVPVKIILTDQDLNAVKVGMNATVSIAKAPQP</sequence>
<dbReference type="Gene3D" id="2.40.50.100">
    <property type="match status" value="1"/>
</dbReference>
<keyword evidence="9" id="KW-1185">Reference proteome</keyword>
<dbReference type="SUPFAM" id="SSF111369">
    <property type="entry name" value="HlyD-like secretion proteins"/>
    <property type="match status" value="2"/>
</dbReference>
<dbReference type="RefSeq" id="WP_090145926.1">
    <property type="nucleotide sequence ID" value="NZ_FNAN01000001.1"/>
</dbReference>
<dbReference type="GO" id="GO:0055085">
    <property type="term" value="P:transmembrane transport"/>
    <property type="evidence" value="ECO:0007669"/>
    <property type="project" value="InterPro"/>
</dbReference>
<proteinExistence type="predicted"/>
<evidence type="ECO:0000313" key="9">
    <source>
        <dbReference type="Proteomes" id="UP000198748"/>
    </source>
</evidence>